<evidence type="ECO:0000313" key="5">
    <source>
        <dbReference type="Proteomes" id="UP000605568"/>
    </source>
</evidence>
<evidence type="ECO:0000256" key="1">
    <source>
        <dbReference type="ARBA" id="ARBA00023125"/>
    </source>
</evidence>
<dbReference type="SUPFAM" id="SSF48498">
    <property type="entry name" value="Tetracyclin repressor-like, C-terminal domain"/>
    <property type="match status" value="1"/>
</dbReference>
<dbReference type="InterPro" id="IPR050109">
    <property type="entry name" value="HTH-type_TetR-like_transc_reg"/>
</dbReference>
<accession>A0ABQ3MJE6</accession>
<dbReference type="Gene3D" id="1.10.357.10">
    <property type="entry name" value="Tetracycline Repressor, domain 2"/>
    <property type="match status" value="1"/>
</dbReference>
<feature type="domain" description="HTH tetR-type" evidence="3">
    <location>
        <begin position="34"/>
        <end position="94"/>
    </location>
</feature>
<dbReference type="InterPro" id="IPR001647">
    <property type="entry name" value="HTH_TetR"/>
</dbReference>
<evidence type="ECO:0000313" key="4">
    <source>
        <dbReference type="EMBL" id="GHH46638.1"/>
    </source>
</evidence>
<dbReference type="EMBL" id="BNAR01000007">
    <property type="protein sequence ID" value="GHH46638.1"/>
    <property type="molecule type" value="Genomic_DNA"/>
</dbReference>
<organism evidence="4 5">
    <name type="scientific">Lentzea cavernae</name>
    <dbReference type="NCBI Taxonomy" id="2020703"/>
    <lineage>
        <taxon>Bacteria</taxon>
        <taxon>Bacillati</taxon>
        <taxon>Actinomycetota</taxon>
        <taxon>Actinomycetes</taxon>
        <taxon>Pseudonocardiales</taxon>
        <taxon>Pseudonocardiaceae</taxon>
        <taxon>Lentzea</taxon>
    </lineage>
</organism>
<dbReference type="PANTHER" id="PTHR30328:SF54">
    <property type="entry name" value="HTH-TYPE TRANSCRIPTIONAL REPRESSOR SCO4008"/>
    <property type="match status" value="1"/>
</dbReference>
<dbReference type="InterPro" id="IPR036271">
    <property type="entry name" value="Tet_transcr_reg_TetR-rel_C_sf"/>
</dbReference>
<dbReference type="SUPFAM" id="SSF46689">
    <property type="entry name" value="Homeodomain-like"/>
    <property type="match status" value="1"/>
</dbReference>
<evidence type="ECO:0000256" key="2">
    <source>
        <dbReference type="PROSITE-ProRule" id="PRU00335"/>
    </source>
</evidence>
<dbReference type="Pfam" id="PF17926">
    <property type="entry name" value="TetR_C_21"/>
    <property type="match status" value="1"/>
</dbReference>
<dbReference type="Pfam" id="PF00440">
    <property type="entry name" value="TetR_N"/>
    <property type="match status" value="1"/>
</dbReference>
<sequence length="199" mass="21876">MGAAPRGALLSVNPLANGPGHATSLGFMHHRDRERTRRRLLDAAFVEFAAHGIAGARMERIARIARCSAGLAYNYYGGKDELFDAVQSEVAGAAAVEFDVRDLPGYAARLYDLQHRHPEFARLATWQRLERRASVSRAAEVEAIRSAQESGVVSSRFPAEQVLQLVLAVASMWSSAPSTSDHVVRRRTVEDAVRRLVEP</sequence>
<gene>
    <name evidence="4" type="ORF">GCM10017774_49870</name>
</gene>
<proteinExistence type="predicted"/>
<dbReference type="PANTHER" id="PTHR30328">
    <property type="entry name" value="TRANSCRIPTIONAL REPRESSOR"/>
    <property type="match status" value="1"/>
</dbReference>
<dbReference type="PROSITE" id="PS50977">
    <property type="entry name" value="HTH_TETR_2"/>
    <property type="match status" value="1"/>
</dbReference>
<feature type="DNA-binding region" description="H-T-H motif" evidence="2">
    <location>
        <begin position="57"/>
        <end position="76"/>
    </location>
</feature>
<protein>
    <submittedName>
        <fullName evidence="4">TetR family transcriptional regulator</fullName>
    </submittedName>
</protein>
<comment type="caution">
    <text evidence="4">The sequence shown here is derived from an EMBL/GenBank/DDBJ whole genome shotgun (WGS) entry which is preliminary data.</text>
</comment>
<dbReference type="Proteomes" id="UP000605568">
    <property type="component" value="Unassembled WGS sequence"/>
</dbReference>
<name>A0ABQ3MJE6_9PSEU</name>
<evidence type="ECO:0000259" key="3">
    <source>
        <dbReference type="PROSITE" id="PS50977"/>
    </source>
</evidence>
<keyword evidence="1 2" id="KW-0238">DNA-binding</keyword>
<dbReference type="InterPro" id="IPR009057">
    <property type="entry name" value="Homeodomain-like_sf"/>
</dbReference>
<reference evidence="5" key="1">
    <citation type="journal article" date="2019" name="Int. J. Syst. Evol. Microbiol.">
        <title>The Global Catalogue of Microorganisms (GCM) 10K type strain sequencing project: providing services to taxonomists for standard genome sequencing and annotation.</title>
        <authorList>
            <consortium name="The Broad Institute Genomics Platform"/>
            <consortium name="The Broad Institute Genome Sequencing Center for Infectious Disease"/>
            <person name="Wu L."/>
            <person name="Ma J."/>
        </authorList>
    </citation>
    <scope>NUCLEOTIDE SEQUENCE [LARGE SCALE GENOMIC DNA]</scope>
    <source>
        <strain evidence="5">CGMCC 4.7367</strain>
    </source>
</reference>
<keyword evidence="5" id="KW-1185">Reference proteome</keyword>
<dbReference type="InterPro" id="IPR041467">
    <property type="entry name" value="Sco4008_C"/>
</dbReference>